<feature type="transmembrane region" description="Helical" evidence="8">
    <location>
        <begin position="932"/>
        <end position="956"/>
    </location>
</feature>
<evidence type="ECO:0000256" key="3">
    <source>
        <dbReference type="ARBA" id="ARBA00022448"/>
    </source>
</evidence>
<protein>
    <submittedName>
        <fullName evidence="9">Cation transporter</fullName>
    </submittedName>
</protein>
<evidence type="ECO:0000256" key="5">
    <source>
        <dbReference type="ARBA" id="ARBA00022692"/>
    </source>
</evidence>
<dbReference type="Gene3D" id="3.30.70.1440">
    <property type="entry name" value="Multidrug efflux transporter AcrB pore domain"/>
    <property type="match status" value="1"/>
</dbReference>
<evidence type="ECO:0000256" key="2">
    <source>
        <dbReference type="ARBA" id="ARBA00010942"/>
    </source>
</evidence>
<comment type="subcellular location">
    <subcellularLocation>
        <location evidence="1">Cell membrane</location>
        <topology evidence="1">Multi-pass membrane protein</topology>
    </subcellularLocation>
</comment>
<dbReference type="Gene3D" id="3.30.2090.10">
    <property type="entry name" value="Multidrug efflux transporter AcrB TolC docking domain, DN and DC subdomains"/>
    <property type="match status" value="2"/>
</dbReference>
<proteinExistence type="inferred from homology"/>
<dbReference type="Gene3D" id="1.20.1640.10">
    <property type="entry name" value="Multidrug efflux transporter AcrB transmembrane domain"/>
    <property type="match status" value="2"/>
</dbReference>
<reference evidence="9 10" key="1">
    <citation type="submission" date="2014-04" db="EMBL/GenBank/DDBJ databases">
        <title>Pseudoalteromonas galatheae sp. nov., isolated from a deep-sea polychaete near Canal Concepcion, Chile.</title>
        <authorList>
            <person name="Machado H.R."/>
            <person name="Gram L."/>
            <person name="Vynne N.G."/>
        </authorList>
    </citation>
    <scope>NUCLEOTIDE SEQUENCE [LARGE SCALE GENOMIC DNA]</scope>
    <source>
        <strain evidence="9 10">KMM216</strain>
    </source>
</reference>
<comment type="similarity">
    <text evidence="2">Belongs to the resistance-nodulation-cell division (RND) (TC 2.A.6) family.</text>
</comment>
<feature type="transmembrane region" description="Helical" evidence="8">
    <location>
        <begin position="905"/>
        <end position="925"/>
    </location>
</feature>
<dbReference type="Proteomes" id="UP000027154">
    <property type="component" value="Unassembled WGS sequence"/>
</dbReference>
<evidence type="ECO:0000256" key="8">
    <source>
        <dbReference type="SAM" id="Phobius"/>
    </source>
</evidence>
<organism evidence="9 10">
    <name type="scientific">Pseudoalteromonas fuliginea</name>
    <dbReference type="NCBI Taxonomy" id="1872678"/>
    <lineage>
        <taxon>Bacteria</taxon>
        <taxon>Pseudomonadati</taxon>
        <taxon>Pseudomonadota</taxon>
        <taxon>Gammaproteobacteria</taxon>
        <taxon>Alteromonadales</taxon>
        <taxon>Pseudoalteromonadaceae</taxon>
        <taxon>Pseudoalteromonas</taxon>
    </lineage>
</organism>
<evidence type="ECO:0000256" key="7">
    <source>
        <dbReference type="ARBA" id="ARBA00023136"/>
    </source>
</evidence>
<dbReference type="PANTHER" id="PTHR32063">
    <property type="match status" value="1"/>
</dbReference>
<keyword evidence="6 8" id="KW-1133">Transmembrane helix</keyword>
<name>A0ABD3YCL4_9GAMM</name>
<dbReference type="EMBL" id="JJNZ01000012">
    <property type="protein sequence ID" value="KDC52476.1"/>
    <property type="molecule type" value="Genomic_DNA"/>
</dbReference>
<keyword evidence="5 8" id="KW-0812">Transmembrane</keyword>
<evidence type="ECO:0000256" key="1">
    <source>
        <dbReference type="ARBA" id="ARBA00004651"/>
    </source>
</evidence>
<dbReference type="InterPro" id="IPR004763">
    <property type="entry name" value="CusA-like"/>
</dbReference>
<dbReference type="Gene3D" id="3.30.70.1430">
    <property type="entry name" value="Multidrug efflux transporter AcrB pore domain"/>
    <property type="match status" value="2"/>
</dbReference>
<sequence length="1048" mass="113189">MINWIVSFAVKRRMLVLALTFLFAGFGVYNIQNLAVDAVPDITNVQVQINTKAQGFTPLEVEQRITYLVETAMAGIPKLDYTRSLSRYGLSQVTVIFDEGTDIYWARQQIGERIQSIRSDLPNNVEPNLGPIASGLGEIFTYSVHAAPNALKEDGTAYNAEDLRTLQDWVIRPQLLKVKGVTEINSQGGFERQYQVAPVPEKLIAYKLTISDVISALEVNNSNRGAGYIERFDGQYLVRSPGQLKTIDDIANTVIAKRDDAPVRIKDVANVLLGKELRTGAATYNGEETVLGTAMMLIGENSRVVAKAMADKLVDVQKSLPAGVIVEAVYDRTTLVDKTIATVQTNLFEGAILVIVILLLLLGNVTGALITAMVIPLSMLFAVTGMVGNRVSGNLMSLGAIDFGLIVDGAVIVVENCLRQLGVAQHKHGRLLTLNERLNVVTAATKEVFTPAVFGIVIIMLVYLPLFALSGVEGKMFQPMAFTVVAALIGALIFGVTFVPAAIAVFVRGKVDESENAVMRGVKKVYKPLLGISLKLPWLMVGIATALVLVLGFKVKNMGAEFLPKLDEGDIAMHALRITGTGIEQSVQMQKELEQTILDQPEVANVFSKIGTADVASDPMPPNVADTFLILKPQEEWPNPALTKAELVQQIRTRVNDVPGNNYEFTQPIEMRFNELIAGVRADVALRIYGDDLSVLKEFGEKATGLMRNIADATDVRLEQMEGLPTLSVTPMRDHMALLGLSVNDIQQTLAAAVGGVQTGLIYEGDKRFSLLVRLDKRWSSDVSALARLPVALPKDSNPELAFVPLGEVATISIEKGPNQINRESGKRNVVVTANVEGRDLASFVSDAQASMNESLNLPSGYWLEYGGTFEQLQSASKRLSLVVPVTLLLIFGLLYSAFGSLRDSLIIFSGVPLALTGGVLALLLRDMPLSISAGVGFIALSGVAVLNGVVMLSFIKQLRSDGLSLFEAIHSGALQRLRPVLMTALVASLGFIPMALNSGTGSEMQKPLATVVVGGIISSTLLTLLILPALYKLVHSKFTKKAEAELA</sequence>
<evidence type="ECO:0000256" key="4">
    <source>
        <dbReference type="ARBA" id="ARBA00022475"/>
    </source>
</evidence>
<dbReference type="AlphaFoldDB" id="A0ABD3YCL4"/>
<feature type="transmembrane region" description="Helical" evidence="8">
    <location>
        <begin position="448"/>
        <end position="469"/>
    </location>
</feature>
<evidence type="ECO:0000313" key="9">
    <source>
        <dbReference type="EMBL" id="KDC52476.1"/>
    </source>
</evidence>
<feature type="transmembrane region" description="Helical" evidence="8">
    <location>
        <begin position="880"/>
        <end position="899"/>
    </location>
</feature>
<dbReference type="InterPro" id="IPR027463">
    <property type="entry name" value="AcrB_DN_DC_subdom"/>
</dbReference>
<feature type="transmembrane region" description="Helical" evidence="8">
    <location>
        <begin position="976"/>
        <end position="997"/>
    </location>
</feature>
<accession>A0ABD3YCL4</accession>
<evidence type="ECO:0000313" key="10">
    <source>
        <dbReference type="Proteomes" id="UP000027154"/>
    </source>
</evidence>
<gene>
    <name evidence="9" type="ORF">DC53_04430</name>
</gene>
<dbReference type="NCBIfam" id="TIGR00914">
    <property type="entry name" value="2A0601"/>
    <property type="match status" value="1"/>
</dbReference>
<dbReference type="PANTHER" id="PTHR32063:SF24">
    <property type="entry name" value="CATION EFFLUX SYSTEM (ACRB_ACRD_ACRF FAMILY)"/>
    <property type="match status" value="1"/>
</dbReference>
<dbReference type="InterPro" id="IPR001036">
    <property type="entry name" value="Acrflvin-R"/>
</dbReference>
<feature type="transmembrane region" description="Helical" evidence="8">
    <location>
        <begin position="536"/>
        <end position="555"/>
    </location>
</feature>
<feature type="transmembrane region" description="Helical" evidence="8">
    <location>
        <begin position="1009"/>
        <end position="1032"/>
    </location>
</feature>
<keyword evidence="4" id="KW-1003">Cell membrane</keyword>
<dbReference type="Gene3D" id="3.30.70.1320">
    <property type="entry name" value="Multidrug efflux transporter AcrB pore domain like"/>
    <property type="match status" value="1"/>
</dbReference>
<dbReference type="GO" id="GO:0005886">
    <property type="term" value="C:plasma membrane"/>
    <property type="evidence" value="ECO:0007669"/>
    <property type="project" value="UniProtKB-SubCell"/>
</dbReference>
<dbReference type="PRINTS" id="PR00702">
    <property type="entry name" value="ACRIFLAVINRP"/>
</dbReference>
<dbReference type="SUPFAM" id="SSF82693">
    <property type="entry name" value="Multidrug efflux transporter AcrB pore domain, PN1, PN2, PC1 and PC2 subdomains"/>
    <property type="match status" value="3"/>
</dbReference>
<dbReference type="SUPFAM" id="SSF82866">
    <property type="entry name" value="Multidrug efflux transporter AcrB transmembrane domain"/>
    <property type="match status" value="2"/>
</dbReference>
<dbReference type="SUPFAM" id="SSF82714">
    <property type="entry name" value="Multidrug efflux transporter AcrB TolC docking domain, DN and DC subdomains"/>
    <property type="match status" value="2"/>
</dbReference>
<feature type="transmembrane region" description="Helical" evidence="8">
    <location>
        <begin position="481"/>
        <end position="507"/>
    </location>
</feature>
<keyword evidence="3" id="KW-0813">Transport</keyword>
<dbReference type="RefSeq" id="WP_033028713.1">
    <property type="nucleotide sequence ID" value="NZ_JJNZ01000012.1"/>
</dbReference>
<dbReference type="Pfam" id="PF00873">
    <property type="entry name" value="ACR_tran"/>
    <property type="match status" value="1"/>
</dbReference>
<feature type="transmembrane region" description="Helical" evidence="8">
    <location>
        <begin position="395"/>
        <end position="414"/>
    </location>
</feature>
<comment type="caution">
    <text evidence="9">The sequence shown here is derived from an EMBL/GenBank/DDBJ whole genome shotgun (WGS) entry which is preliminary data.</text>
</comment>
<evidence type="ECO:0000256" key="6">
    <source>
        <dbReference type="ARBA" id="ARBA00022989"/>
    </source>
</evidence>
<keyword evidence="7 8" id="KW-0472">Membrane</keyword>
<dbReference type="GO" id="GO:0055085">
    <property type="term" value="P:transmembrane transport"/>
    <property type="evidence" value="ECO:0007669"/>
    <property type="project" value="UniProtKB-ARBA"/>
</dbReference>
<feature type="transmembrane region" description="Helical" evidence="8">
    <location>
        <begin position="350"/>
        <end position="383"/>
    </location>
</feature>